<proteinExistence type="predicted"/>
<protein>
    <recommendedName>
        <fullName evidence="3">Type II secretion system protein GspG C-terminal domain-containing protein</fullName>
    </recommendedName>
</protein>
<keyword evidence="1" id="KW-0812">Transmembrane</keyword>
<evidence type="ECO:0008006" key="3">
    <source>
        <dbReference type="Google" id="ProtNLM"/>
    </source>
</evidence>
<dbReference type="InterPro" id="IPR012902">
    <property type="entry name" value="N_methyl_site"/>
</dbReference>
<dbReference type="Pfam" id="PF07963">
    <property type="entry name" value="N_methyl"/>
    <property type="match status" value="1"/>
</dbReference>
<dbReference type="NCBIfam" id="TIGR02532">
    <property type="entry name" value="IV_pilin_GFxxxE"/>
    <property type="match status" value="1"/>
</dbReference>
<dbReference type="EMBL" id="UINC01120211">
    <property type="protein sequence ID" value="SVC94558.1"/>
    <property type="molecule type" value="Genomic_DNA"/>
</dbReference>
<reference evidence="2" key="1">
    <citation type="submission" date="2018-05" db="EMBL/GenBank/DDBJ databases">
        <authorList>
            <person name="Lanie J.A."/>
            <person name="Ng W.-L."/>
            <person name="Kazmierczak K.M."/>
            <person name="Andrzejewski T.M."/>
            <person name="Davidsen T.M."/>
            <person name="Wayne K.J."/>
            <person name="Tettelin H."/>
            <person name="Glass J.I."/>
            <person name="Rusch D."/>
            <person name="Podicherti R."/>
            <person name="Tsui H.-C.T."/>
            <person name="Winkler M.E."/>
        </authorList>
    </citation>
    <scope>NUCLEOTIDE SEQUENCE</scope>
</reference>
<name>A0A382RC25_9ZZZZ</name>
<evidence type="ECO:0000313" key="2">
    <source>
        <dbReference type="EMBL" id="SVC94558.1"/>
    </source>
</evidence>
<dbReference type="AlphaFoldDB" id="A0A382RC25"/>
<keyword evidence="1" id="KW-0472">Membrane</keyword>
<dbReference type="Gene3D" id="3.30.700.10">
    <property type="entry name" value="Glycoprotein, Type 4 Pilin"/>
    <property type="match status" value="1"/>
</dbReference>
<feature type="transmembrane region" description="Helical" evidence="1">
    <location>
        <begin position="7"/>
        <end position="28"/>
    </location>
</feature>
<keyword evidence="1" id="KW-1133">Transmembrane helix</keyword>
<gene>
    <name evidence="2" type="ORF">METZ01_LOCUS347412</name>
</gene>
<dbReference type="InterPro" id="IPR045584">
    <property type="entry name" value="Pilin-like"/>
</dbReference>
<sequence>MKKAFTLIELLIVVAIIGILAGVGIPMYNGYMADAKINAVKKQHNQIVSYLSAEFQKCHMGSSTIFQDTWKKNQENCPIPAKNAVLRASASDTLSDKMQNVYLGSGTSAFESATQKGPVRPCSTSVDKQGCHEFYYTNYIFTVKSYFDDDGDITDKDSNPDFKETIIRTN</sequence>
<dbReference type="SUPFAM" id="SSF54523">
    <property type="entry name" value="Pili subunits"/>
    <property type="match status" value="1"/>
</dbReference>
<accession>A0A382RC25</accession>
<evidence type="ECO:0000256" key="1">
    <source>
        <dbReference type="SAM" id="Phobius"/>
    </source>
</evidence>
<organism evidence="2">
    <name type="scientific">marine metagenome</name>
    <dbReference type="NCBI Taxonomy" id="408172"/>
    <lineage>
        <taxon>unclassified sequences</taxon>
        <taxon>metagenomes</taxon>
        <taxon>ecological metagenomes</taxon>
    </lineage>
</organism>